<reference evidence="1" key="1">
    <citation type="submission" date="2020-04" db="EMBL/GenBank/DDBJ databases">
        <authorList>
            <person name="Alioto T."/>
            <person name="Alioto T."/>
            <person name="Gomez Garrido J."/>
        </authorList>
    </citation>
    <scope>NUCLEOTIDE SEQUENCE</scope>
    <source>
        <strain evidence="1">A484AB</strain>
    </source>
</reference>
<dbReference type="Proteomes" id="UP001152795">
    <property type="component" value="Unassembled WGS sequence"/>
</dbReference>
<name>A0A7D9ES93_PARCT</name>
<evidence type="ECO:0000313" key="2">
    <source>
        <dbReference type="Proteomes" id="UP001152795"/>
    </source>
</evidence>
<dbReference type="AlphaFoldDB" id="A0A7D9ES93"/>
<keyword evidence="2" id="KW-1185">Reference proteome</keyword>
<comment type="caution">
    <text evidence="1">The sequence shown here is derived from an EMBL/GenBank/DDBJ whole genome shotgun (WGS) entry which is preliminary data.</text>
</comment>
<gene>
    <name evidence="1" type="ORF">PACLA_8A086778</name>
</gene>
<accession>A0A7D9ES93</accession>
<organism evidence="1 2">
    <name type="scientific">Paramuricea clavata</name>
    <name type="common">Red gorgonian</name>
    <name type="synonym">Violescent sea-whip</name>
    <dbReference type="NCBI Taxonomy" id="317549"/>
    <lineage>
        <taxon>Eukaryota</taxon>
        <taxon>Metazoa</taxon>
        <taxon>Cnidaria</taxon>
        <taxon>Anthozoa</taxon>
        <taxon>Octocorallia</taxon>
        <taxon>Malacalcyonacea</taxon>
        <taxon>Plexauridae</taxon>
        <taxon>Paramuricea</taxon>
    </lineage>
</organism>
<protein>
    <submittedName>
        <fullName evidence="1">Uncharacterized protein</fullName>
    </submittedName>
</protein>
<dbReference type="EMBL" id="CACRXK020008860">
    <property type="protein sequence ID" value="CAB4015827.1"/>
    <property type="molecule type" value="Genomic_DNA"/>
</dbReference>
<sequence>MAAGSRFARVDEEEINQLIDDAIPKKWLHLRYPFEELENLSKEILAERPTKFYQELKQDDGREYSRSAHVAIRAGINRYLTSERVGKTFINHK</sequence>
<proteinExistence type="predicted"/>
<evidence type="ECO:0000313" key="1">
    <source>
        <dbReference type="EMBL" id="CAB4015827.1"/>
    </source>
</evidence>